<name>A0ABQ7I0A0_9MICR</name>
<comment type="caution">
    <text evidence="2">The sequence shown here is derived from an EMBL/GenBank/DDBJ whole genome shotgun (WGS) entry which is preliminary data.</text>
</comment>
<dbReference type="SUPFAM" id="SSF56219">
    <property type="entry name" value="DNase I-like"/>
    <property type="match status" value="1"/>
</dbReference>
<dbReference type="InterPro" id="IPR000300">
    <property type="entry name" value="IPPc"/>
</dbReference>
<keyword evidence="3" id="KW-1185">Reference proteome</keyword>
<dbReference type="Proteomes" id="UP001516464">
    <property type="component" value="Unassembled WGS sequence"/>
</dbReference>
<dbReference type="Gene3D" id="3.60.10.10">
    <property type="entry name" value="Endonuclease/exonuclease/phosphatase"/>
    <property type="match status" value="1"/>
</dbReference>
<protein>
    <submittedName>
        <fullName evidence="2">Type IV inositol polyphosphate 5-phosphatase 11</fullName>
    </submittedName>
</protein>
<gene>
    <name evidence="2" type="primary">IP5P11</name>
    <name evidence="2" type="ORF">TCON_0907</name>
</gene>
<evidence type="ECO:0000259" key="1">
    <source>
        <dbReference type="SMART" id="SM00128"/>
    </source>
</evidence>
<dbReference type="EMBL" id="SBIQ01000043">
    <property type="protein sequence ID" value="KAF7683883.1"/>
    <property type="molecule type" value="Genomic_DNA"/>
</dbReference>
<accession>A0ABQ7I0A0</accession>
<dbReference type="InterPro" id="IPR046985">
    <property type="entry name" value="IP5"/>
</dbReference>
<proteinExistence type="predicted"/>
<reference evidence="2 3" key="1">
    <citation type="submission" date="2019-01" db="EMBL/GenBank/DDBJ databases">
        <title>Genomes sequencing and comparative genomics of infectious freshwater microsporidia, Cucumispora dikerogammari and Thelohania contejeani.</title>
        <authorList>
            <person name="Cormier A."/>
            <person name="Giraud I."/>
            <person name="Wattier R."/>
            <person name="Teixeira M."/>
            <person name="Grandjean F."/>
            <person name="Rigaud T."/>
            <person name="Cordaux R."/>
        </authorList>
    </citation>
    <scope>NUCLEOTIDE SEQUENCE [LARGE SCALE GENOMIC DNA]</scope>
    <source>
        <strain evidence="2">T1</strain>
        <tissue evidence="2">Spores</tissue>
    </source>
</reference>
<sequence length="299" mass="35549">MKSKIKIYTYTWNMNFVLSLNTALAKLYNHVKNRDYDLIILSFQEFSIFTDISSIKYYFKNYNMHAKISSGLYTVILSRIKVEIDIYLKKVYYFLRYPKGFIATSIKIMHGPHLVHINCHLIADEINHSERINEFIKMIKFLKHWKLDCNYIFLTGDFNFRMTKKCLNYSLGYKYDQATELFKIYSALIEAPIKFKPTYKYLNGSNDYISNRIPSWCDRILLFSCTNDIKLNNYKPYNNVLDSDHKPVGCSIIIKNKFNSFLNILENFSKSEKISIIGSILTYIKSCMYYFKVLWLNDF</sequence>
<dbReference type="InterPro" id="IPR036691">
    <property type="entry name" value="Endo/exonu/phosph_ase_sf"/>
</dbReference>
<organism evidence="2 3">
    <name type="scientific">Astathelohania contejeani</name>
    <dbReference type="NCBI Taxonomy" id="164912"/>
    <lineage>
        <taxon>Eukaryota</taxon>
        <taxon>Fungi</taxon>
        <taxon>Fungi incertae sedis</taxon>
        <taxon>Microsporidia</taxon>
        <taxon>Astathelohaniidae</taxon>
        <taxon>Astathelohania</taxon>
    </lineage>
</organism>
<dbReference type="PANTHER" id="PTHR11200">
    <property type="entry name" value="INOSITOL 5-PHOSPHATASE"/>
    <property type="match status" value="1"/>
</dbReference>
<dbReference type="SMART" id="SM00128">
    <property type="entry name" value="IPPc"/>
    <property type="match status" value="1"/>
</dbReference>
<evidence type="ECO:0000313" key="2">
    <source>
        <dbReference type="EMBL" id="KAF7683883.1"/>
    </source>
</evidence>
<feature type="domain" description="Inositol polyphosphate-related phosphatase" evidence="1">
    <location>
        <begin position="3"/>
        <end position="260"/>
    </location>
</feature>
<evidence type="ECO:0000313" key="3">
    <source>
        <dbReference type="Proteomes" id="UP001516464"/>
    </source>
</evidence>
<dbReference type="Pfam" id="PF22669">
    <property type="entry name" value="Exo_endo_phos2"/>
    <property type="match status" value="1"/>
</dbReference>